<feature type="domain" description="Copper amine oxidase-like N-terminal" evidence="1">
    <location>
        <begin position="38"/>
        <end position="140"/>
    </location>
</feature>
<gene>
    <name evidence="2" type="ORF">PAECIP111802_07289</name>
</gene>
<dbReference type="Proteomes" id="UP000730618">
    <property type="component" value="Unassembled WGS sequence"/>
</dbReference>
<evidence type="ECO:0000313" key="3">
    <source>
        <dbReference type="Proteomes" id="UP000730618"/>
    </source>
</evidence>
<sequence>MAHFPFHRSIKLFFILVLLLSLPIPSVFSEGTVVRVYFEGEPIHFTDAQPLIKEGRTLVPFRKLFETLGFSVEWIDTGQLKQAVGTRDGLEIRLTIDHNEAKVNGSSIPLDVPAQIIDSSTMVPLRFVSENSGYQVTFSTTGSEASVQIRTAVSNTLVEPYVVKGRVVDANGKPVEGADIFADNQLLYNSNLLTVTDVNGYYRIELPLLATTWNMGGSHTLEGYVVDLTPEIDKPFAGNTGAIRNFTIESETVKGELYLYMDLNSFIEGYREDQVELILTPVGPLAGGSTGKVITGHGHNFPGGFGMNDVPVGTYKVTAKHTSTDGESKQLLVRKRNEGQYAESAEIEFSPLVEGIYQAEVEVKVPK</sequence>
<dbReference type="Pfam" id="PF07833">
    <property type="entry name" value="Cu_amine_oxidN1"/>
    <property type="match status" value="1"/>
</dbReference>
<reference evidence="2 3" key="1">
    <citation type="submission" date="2021-06" db="EMBL/GenBank/DDBJ databases">
        <authorList>
            <person name="Criscuolo A."/>
        </authorList>
    </citation>
    <scope>NUCLEOTIDE SEQUENCE [LARGE SCALE GENOMIC DNA]</scope>
    <source>
        <strain evidence="3">CIP 111802</strain>
    </source>
</reference>
<organism evidence="2 3">
    <name type="scientific">Paenibacillus allorhizosphaerae</name>
    <dbReference type="NCBI Taxonomy" id="2849866"/>
    <lineage>
        <taxon>Bacteria</taxon>
        <taxon>Bacillati</taxon>
        <taxon>Bacillota</taxon>
        <taxon>Bacilli</taxon>
        <taxon>Bacillales</taxon>
        <taxon>Paenibacillaceae</taxon>
        <taxon>Paenibacillus</taxon>
    </lineage>
</organism>
<name>A0ABN7TX40_9BACL</name>
<proteinExistence type="predicted"/>
<dbReference type="InterPro" id="IPR012854">
    <property type="entry name" value="Cu_amine_oxidase-like_N"/>
</dbReference>
<dbReference type="EMBL" id="CAJVCE010000055">
    <property type="protein sequence ID" value="CAG7659036.1"/>
    <property type="molecule type" value="Genomic_DNA"/>
</dbReference>
<evidence type="ECO:0000313" key="2">
    <source>
        <dbReference type="EMBL" id="CAG7659036.1"/>
    </source>
</evidence>
<accession>A0ABN7TX40</accession>
<comment type="caution">
    <text evidence="2">The sequence shown here is derived from an EMBL/GenBank/DDBJ whole genome shotgun (WGS) entry which is preliminary data.</text>
</comment>
<keyword evidence="3" id="KW-1185">Reference proteome</keyword>
<evidence type="ECO:0000259" key="1">
    <source>
        <dbReference type="Pfam" id="PF07833"/>
    </source>
</evidence>
<protein>
    <recommendedName>
        <fullName evidence="1">Copper amine oxidase-like N-terminal domain-containing protein</fullName>
    </recommendedName>
</protein>